<feature type="domain" description="HTH marR-type" evidence="4">
    <location>
        <begin position="5"/>
        <end position="137"/>
    </location>
</feature>
<dbReference type="PANTHER" id="PTHR42756">
    <property type="entry name" value="TRANSCRIPTIONAL REGULATOR, MARR"/>
    <property type="match status" value="1"/>
</dbReference>
<reference evidence="5" key="1">
    <citation type="submission" date="2022-07" db="EMBL/GenBank/DDBJ databases">
        <title>Enhanced cultured diversity of the mouse gut microbiota enables custom-made synthetic communities.</title>
        <authorList>
            <person name="Afrizal A."/>
        </authorList>
    </citation>
    <scope>NUCLEOTIDE SEQUENCE</scope>
    <source>
        <strain evidence="5">DSM 29482</strain>
    </source>
</reference>
<organism evidence="5 6">
    <name type="scientific">Anaerosalibacter massiliensis</name>
    <dbReference type="NCBI Taxonomy" id="1347392"/>
    <lineage>
        <taxon>Bacteria</taxon>
        <taxon>Bacillati</taxon>
        <taxon>Bacillota</taxon>
        <taxon>Tissierellia</taxon>
        <taxon>Tissierellales</taxon>
        <taxon>Sporanaerobacteraceae</taxon>
        <taxon>Anaerosalibacter</taxon>
    </lineage>
</organism>
<evidence type="ECO:0000259" key="4">
    <source>
        <dbReference type="PROSITE" id="PS50995"/>
    </source>
</evidence>
<dbReference type="PANTHER" id="PTHR42756:SF1">
    <property type="entry name" value="TRANSCRIPTIONAL REPRESSOR OF EMRAB OPERON"/>
    <property type="match status" value="1"/>
</dbReference>
<dbReference type="InterPro" id="IPR023187">
    <property type="entry name" value="Tscrpt_reg_MarR-type_CS"/>
</dbReference>
<keyword evidence="3" id="KW-0804">Transcription</keyword>
<accession>A0A9X2S7T5</accession>
<comment type="caution">
    <text evidence="5">The sequence shown here is derived from an EMBL/GenBank/DDBJ whole genome shotgun (WGS) entry which is preliminary data.</text>
</comment>
<keyword evidence="6" id="KW-1185">Reference proteome</keyword>
<dbReference type="PROSITE" id="PS50995">
    <property type="entry name" value="HTH_MARR_2"/>
    <property type="match status" value="1"/>
</dbReference>
<dbReference type="EMBL" id="JANJZL010000005">
    <property type="protein sequence ID" value="MCR2044356.1"/>
    <property type="molecule type" value="Genomic_DNA"/>
</dbReference>
<dbReference type="Pfam" id="PF12802">
    <property type="entry name" value="MarR_2"/>
    <property type="match status" value="1"/>
</dbReference>
<dbReference type="SMART" id="SM00347">
    <property type="entry name" value="HTH_MARR"/>
    <property type="match status" value="1"/>
</dbReference>
<dbReference type="InterPro" id="IPR036390">
    <property type="entry name" value="WH_DNA-bd_sf"/>
</dbReference>
<dbReference type="Gene3D" id="1.10.10.10">
    <property type="entry name" value="Winged helix-like DNA-binding domain superfamily/Winged helix DNA-binding domain"/>
    <property type="match status" value="1"/>
</dbReference>
<evidence type="ECO:0000313" key="6">
    <source>
        <dbReference type="Proteomes" id="UP001142078"/>
    </source>
</evidence>
<name>A0A9X2S7T5_9FIRM</name>
<dbReference type="InterPro" id="IPR036388">
    <property type="entry name" value="WH-like_DNA-bd_sf"/>
</dbReference>
<dbReference type="InterPro" id="IPR000835">
    <property type="entry name" value="HTH_MarR-typ"/>
</dbReference>
<evidence type="ECO:0000313" key="5">
    <source>
        <dbReference type="EMBL" id="MCR2044356.1"/>
    </source>
</evidence>
<evidence type="ECO:0000256" key="2">
    <source>
        <dbReference type="ARBA" id="ARBA00023125"/>
    </source>
</evidence>
<dbReference type="PROSITE" id="PS01117">
    <property type="entry name" value="HTH_MARR_1"/>
    <property type="match status" value="1"/>
</dbReference>
<dbReference type="OrthoDB" id="2288024at2"/>
<protein>
    <submittedName>
        <fullName evidence="5">MarR family transcriptional regulator</fullName>
    </submittedName>
</protein>
<dbReference type="GO" id="GO:0003677">
    <property type="term" value="F:DNA binding"/>
    <property type="evidence" value="ECO:0007669"/>
    <property type="project" value="UniProtKB-KW"/>
</dbReference>
<proteinExistence type="predicted"/>
<keyword evidence="1" id="KW-0805">Transcription regulation</keyword>
<dbReference type="AlphaFoldDB" id="A0A9X2S7T5"/>
<gene>
    <name evidence="5" type="ORF">NSA23_09535</name>
</gene>
<sequence length="143" mass="16626">MFDLDTCVAFITNKAAKKMADAFNERLSKLGITRVQWIALFYLGKEEGISQKELGELMDIKDSTVARLIDRMEKEEYVYRKKDSLDRRITNIYLTEKGKEYRKELLPEGEEMARIFANGISDEEMDIFINVVNKMLSNIGEKI</sequence>
<dbReference type="PRINTS" id="PR00598">
    <property type="entry name" value="HTHMARR"/>
</dbReference>
<dbReference type="GO" id="GO:0003700">
    <property type="term" value="F:DNA-binding transcription factor activity"/>
    <property type="evidence" value="ECO:0007669"/>
    <property type="project" value="InterPro"/>
</dbReference>
<keyword evidence="2" id="KW-0238">DNA-binding</keyword>
<dbReference type="SUPFAM" id="SSF46785">
    <property type="entry name" value="Winged helix' DNA-binding domain"/>
    <property type="match status" value="1"/>
</dbReference>
<evidence type="ECO:0000256" key="3">
    <source>
        <dbReference type="ARBA" id="ARBA00023163"/>
    </source>
</evidence>
<evidence type="ECO:0000256" key="1">
    <source>
        <dbReference type="ARBA" id="ARBA00023015"/>
    </source>
</evidence>
<dbReference type="Proteomes" id="UP001142078">
    <property type="component" value="Unassembled WGS sequence"/>
</dbReference>
<dbReference type="RefSeq" id="WP_042679142.1">
    <property type="nucleotide sequence ID" value="NZ_CABKTM010000011.1"/>
</dbReference>